<proteinExistence type="predicted"/>
<evidence type="ECO:0000313" key="10">
    <source>
        <dbReference type="EMBL" id="KAK2153797.1"/>
    </source>
</evidence>
<dbReference type="InterPro" id="IPR037238">
    <property type="entry name" value="YbiA-like_sf"/>
</dbReference>
<dbReference type="GO" id="GO:0005783">
    <property type="term" value="C:endoplasmic reticulum"/>
    <property type="evidence" value="ECO:0007669"/>
    <property type="project" value="TreeGrafter"/>
</dbReference>
<feature type="domain" description="Glycosyltransferase 61 catalytic" evidence="9">
    <location>
        <begin position="151"/>
        <end position="319"/>
    </location>
</feature>
<evidence type="ECO:0000313" key="11">
    <source>
        <dbReference type="Proteomes" id="UP001208570"/>
    </source>
</evidence>
<dbReference type="GO" id="GO:0016020">
    <property type="term" value="C:membrane"/>
    <property type="evidence" value="ECO:0007669"/>
    <property type="project" value="UniProtKB-SubCell"/>
</dbReference>
<comment type="caution">
    <text evidence="10">The sequence shown here is derived from an EMBL/GenBank/DDBJ whole genome shotgun (WGS) entry which is preliminary data.</text>
</comment>
<evidence type="ECO:0000256" key="2">
    <source>
        <dbReference type="ARBA" id="ARBA00022676"/>
    </source>
</evidence>
<keyword evidence="4" id="KW-0812">Transmembrane</keyword>
<keyword evidence="5" id="KW-1133">Transmembrane helix</keyword>
<dbReference type="InterPro" id="IPR007657">
    <property type="entry name" value="Glycosyltransferase_61"/>
</dbReference>
<dbReference type="Pfam" id="PF04577">
    <property type="entry name" value="Glyco_transf_61"/>
    <property type="match status" value="1"/>
</dbReference>
<accession>A0AAD9JJE6</accession>
<dbReference type="PANTHER" id="PTHR20961">
    <property type="entry name" value="GLYCOSYLTRANSFERASE"/>
    <property type="match status" value="1"/>
</dbReference>
<keyword evidence="6" id="KW-0472">Membrane</keyword>
<dbReference type="GO" id="GO:0035269">
    <property type="term" value="P:protein O-linked glycosylation via mannose"/>
    <property type="evidence" value="ECO:0007669"/>
    <property type="project" value="TreeGrafter"/>
</dbReference>
<feature type="region of interest" description="Disordered" evidence="8">
    <location>
        <begin position="1"/>
        <end position="26"/>
    </location>
</feature>
<feature type="compositionally biased region" description="Gly residues" evidence="8">
    <location>
        <begin position="13"/>
        <end position="23"/>
    </location>
</feature>
<dbReference type="SUPFAM" id="SSF143990">
    <property type="entry name" value="YbiA-like"/>
    <property type="match status" value="1"/>
</dbReference>
<name>A0AAD9JJE6_9ANNE</name>
<protein>
    <recommendedName>
        <fullName evidence="9">Glycosyltransferase 61 catalytic domain-containing protein</fullName>
    </recommendedName>
</protein>
<dbReference type="Proteomes" id="UP001208570">
    <property type="component" value="Unassembled WGS sequence"/>
</dbReference>
<keyword evidence="2" id="KW-0328">Glycosyltransferase</keyword>
<keyword evidence="3" id="KW-0808">Transferase</keyword>
<organism evidence="10 11">
    <name type="scientific">Paralvinella palmiformis</name>
    <dbReference type="NCBI Taxonomy" id="53620"/>
    <lineage>
        <taxon>Eukaryota</taxon>
        <taxon>Metazoa</taxon>
        <taxon>Spiralia</taxon>
        <taxon>Lophotrochozoa</taxon>
        <taxon>Annelida</taxon>
        <taxon>Polychaeta</taxon>
        <taxon>Sedentaria</taxon>
        <taxon>Canalipalpata</taxon>
        <taxon>Terebellida</taxon>
        <taxon>Terebelliformia</taxon>
        <taxon>Alvinellidae</taxon>
        <taxon>Paralvinella</taxon>
    </lineage>
</organism>
<dbReference type="GO" id="GO:0097363">
    <property type="term" value="F:protein O-acetylglucosaminyltransferase activity"/>
    <property type="evidence" value="ECO:0007669"/>
    <property type="project" value="TreeGrafter"/>
</dbReference>
<dbReference type="InterPro" id="IPR049625">
    <property type="entry name" value="Glyco_transf_61_cat"/>
</dbReference>
<reference evidence="10" key="1">
    <citation type="journal article" date="2023" name="Mol. Biol. Evol.">
        <title>Third-Generation Sequencing Reveals the Adaptive Role of the Epigenome in Three Deep-Sea Polychaetes.</title>
        <authorList>
            <person name="Perez M."/>
            <person name="Aroh O."/>
            <person name="Sun Y."/>
            <person name="Lan Y."/>
            <person name="Juniper S.K."/>
            <person name="Young C.R."/>
            <person name="Angers B."/>
            <person name="Qian P.Y."/>
        </authorList>
    </citation>
    <scope>NUCLEOTIDE SEQUENCE</scope>
    <source>
        <strain evidence="10">P08H-3</strain>
    </source>
</reference>
<feature type="compositionally biased region" description="Basic and acidic residues" evidence="8">
    <location>
        <begin position="1"/>
        <end position="12"/>
    </location>
</feature>
<evidence type="ECO:0000256" key="4">
    <source>
        <dbReference type="ARBA" id="ARBA00022692"/>
    </source>
</evidence>
<evidence type="ECO:0000256" key="6">
    <source>
        <dbReference type="ARBA" id="ARBA00023136"/>
    </source>
</evidence>
<dbReference type="PANTHER" id="PTHR20961:SF38">
    <property type="entry name" value="PROTEIN O-LINKED-MANNOSE BETA-1,4-N-ACETYLGLUCOSAMINYLTRANSFERASE 2"/>
    <property type="match status" value="1"/>
</dbReference>
<evidence type="ECO:0000259" key="9">
    <source>
        <dbReference type="Pfam" id="PF04577"/>
    </source>
</evidence>
<dbReference type="EMBL" id="JAODUP010000285">
    <property type="protein sequence ID" value="KAK2153797.1"/>
    <property type="molecule type" value="Genomic_DNA"/>
</dbReference>
<evidence type="ECO:0000256" key="8">
    <source>
        <dbReference type="SAM" id="MobiDB-lite"/>
    </source>
</evidence>
<evidence type="ECO:0000256" key="1">
    <source>
        <dbReference type="ARBA" id="ARBA00004167"/>
    </source>
</evidence>
<gene>
    <name evidence="10" type="ORF">LSH36_285g00012</name>
</gene>
<keyword evidence="11" id="KW-1185">Reference proteome</keyword>
<evidence type="ECO:0000256" key="7">
    <source>
        <dbReference type="ARBA" id="ARBA00023180"/>
    </source>
</evidence>
<evidence type="ECO:0000256" key="5">
    <source>
        <dbReference type="ARBA" id="ARBA00022989"/>
    </source>
</evidence>
<sequence length="443" mass="49417">MGLGDGKGEGHGEGQGSGKGEGTGNDTYYDYSSNNCTDIVNKANPGNINVESTQCRDSIEETLDGVPLQDKDIRVGLPPQTEASHDNVTWAFLHVIQNAAIDYKGNIFIADGRLEPFQCYRKWQPRCDNDEIKKMRYYDEVFTIKSLWSSYYHVTIDQFARLVFYKEFLAANPHIILHCSKPHPFLDILGLRGIQVASGNISARIVYAPGAMPCGMASLFQTQLLSAVLRSRLPVDVSRRNVVLIKRSTRRCFTHHSDILAMLEKHSADVGLAVSVFSDNPLPSVEETRIMFHNAIIVVAPHGAGEANIILCSPRTVLIEGLCRDGDNRLTLCYRNLARVLGMHYHGLVPRNKCMDTTASDIEIDNFSDRSSDGNRYPVSDIWSLPADISSTSTGTTDEYVFFRGRMSDFSNVESSHFNLDGIYYSRVEQYLQRAKALSPTGR</sequence>
<evidence type="ECO:0000256" key="3">
    <source>
        <dbReference type="ARBA" id="ARBA00022679"/>
    </source>
</evidence>
<keyword evidence="7" id="KW-0325">Glycoprotein</keyword>
<comment type="subcellular location">
    <subcellularLocation>
        <location evidence="1">Membrane</location>
        <topology evidence="1">Single-pass membrane protein</topology>
    </subcellularLocation>
</comment>
<dbReference type="AlphaFoldDB" id="A0AAD9JJE6"/>